<organism evidence="8 9">
    <name type="scientific">Candidatus Nitronauta litoralis</name>
    <dbReference type="NCBI Taxonomy" id="2705533"/>
    <lineage>
        <taxon>Bacteria</taxon>
        <taxon>Pseudomonadati</taxon>
        <taxon>Nitrospinota/Tectimicrobiota group</taxon>
        <taxon>Nitrospinota</taxon>
        <taxon>Nitrospinia</taxon>
        <taxon>Nitrospinales</taxon>
        <taxon>Nitrospinaceae</taxon>
        <taxon>Candidatus Nitronauta</taxon>
    </lineage>
</organism>
<dbReference type="InterPro" id="IPR003256">
    <property type="entry name" value="Ribosomal_uL24"/>
</dbReference>
<evidence type="ECO:0000256" key="2">
    <source>
        <dbReference type="ARBA" id="ARBA00022980"/>
    </source>
</evidence>
<dbReference type="PANTHER" id="PTHR12903">
    <property type="entry name" value="MITOCHONDRIAL RIBOSOMAL PROTEIN L24"/>
    <property type="match status" value="1"/>
</dbReference>
<dbReference type="InterPro" id="IPR008991">
    <property type="entry name" value="Translation_prot_SH3-like_sf"/>
</dbReference>
<dbReference type="PROSITE" id="PS01108">
    <property type="entry name" value="RIBOSOMAL_L24"/>
    <property type="match status" value="1"/>
</dbReference>
<dbReference type="AlphaFoldDB" id="A0A7T0BZD0"/>
<evidence type="ECO:0000313" key="8">
    <source>
        <dbReference type="EMBL" id="QPJ63744.1"/>
    </source>
</evidence>
<dbReference type="InterPro" id="IPR005824">
    <property type="entry name" value="KOW"/>
</dbReference>
<dbReference type="EMBL" id="CP048685">
    <property type="protein sequence ID" value="QPJ63744.1"/>
    <property type="molecule type" value="Genomic_DNA"/>
</dbReference>
<comment type="similarity">
    <text evidence="1 5 6">Belongs to the universal ribosomal protein uL24 family.</text>
</comment>
<dbReference type="NCBIfam" id="TIGR01079">
    <property type="entry name" value="rplX_bact"/>
    <property type="match status" value="1"/>
</dbReference>
<proteinExistence type="inferred from homology"/>
<keyword evidence="5" id="KW-0694">RNA-binding</keyword>
<dbReference type="HAMAP" id="MF_01326_B">
    <property type="entry name" value="Ribosomal_uL24_B"/>
    <property type="match status" value="1"/>
</dbReference>
<name>A0A7T0BZD0_9BACT</name>
<comment type="function">
    <text evidence="5">One of two assembly initiator proteins, it binds directly to the 5'-end of the 23S rRNA, where it nucleates assembly of the 50S subunit.</text>
</comment>
<accession>A0A7T0BZD0</accession>
<dbReference type="GO" id="GO:0005840">
    <property type="term" value="C:ribosome"/>
    <property type="evidence" value="ECO:0007669"/>
    <property type="project" value="UniProtKB-KW"/>
</dbReference>
<evidence type="ECO:0000256" key="6">
    <source>
        <dbReference type="RuleBase" id="RU003477"/>
    </source>
</evidence>
<sequence>MAVKKDDLVEVISGREKGKKGKVLAVFPGEERITIEKLNMLKRHLKPSQANKQGGIVEKEGKLHVSNVMLIDSEGKRTRVKWKRLEDGKRVRVAARTGEVIDQ</sequence>
<comment type="subunit">
    <text evidence="5">Part of the 50S ribosomal subunit.</text>
</comment>
<dbReference type="GO" id="GO:0003735">
    <property type="term" value="F:structural constituent of ribosome"/>
    <property type="evidence" value="ECO:0007669"/>
    <property type="project" value="InterPro"/>
</dbReference>
<dbReference type="GO" id="GO:1990904">
    <property type="term" value="C:ribonucleoprotein complex"/>
    <property type="evidence" value="ECO:0007669"/>
    <property type="project" value="UniProtKB-KW"/>
</dbReference>
<dbReference type="GO" id="GO:0006412">
    <property type="term" value="P:translation"/>
    <property type="evidence" value="ECO:0007669"/>
    <property type="project" value="UniProtKB-UniRule"/>
</dbReference>
<evidence type="ECO:0000256" key="4">
    <source>
        <dbReference type="ARBA" id="ARBA00035206"/>
    </source>
</evidence>
<dbReference type="Pfam" id="PF00467">
    <property type="entry name" value="KOW"/>
    <property type="match status" value="1"/>
</dbReference>
<protein>
    <recommendedName>
        <fullName evidence="4 5">Large ribosomal subunit protein uL24</fullName>
    </recommendedName>
</protein>
<dbReference type="InterPro" id="IPR005825">
    <property type="entry name" value="Ribosomal_uL24_CS"/>
</dbReference>
<dbReference type="SMART" id="SM00739">
    <property type="entry name" value="KOW"/>
    <property type="match status" value="1"/>
</dbReference>
<reference evidence="8 9" key="1">
    <citation type="submission" date="2020-02" db="EMBL/GenBank/DDBJ databases">
        <title>Genomic and physiological characterization of two novel Nitrospinaceae genera.</title>
        <authorList>
            <person name="Mueller A.J."/>
            <person name="Jung M.-Y."/>
            <person name="Strachan C.R."/>
            <person name="Herbold C.W."/>
            <person name="Kirkegaard R.H."/>
            <person name="Daims H."/>
        </authorList>
    </citation>
    <scope>NUCLEOTIDE SEQUENCE [LARGE SCALE GENOMIC DNA]</scope>
    <source>
        <strain evidence="8">EB</strain>
    </source>
</reference>
<evidence type="ECO:0000256" key="1">
    <source>
        <dbReference type="ARBA" id="ARBA00010618"/>
    </source>
</evidence>
<keyword evidence="2 5" id="KW-0689">Ribosomal protein</keyword>
<dbReference type="GO" id="GO:0019843">
    <property type="term" value="F:rRNA binding"/>
    <property type="evidence" value="ECO:0007669"/>
    <property type="project" value="UniProtKB-UniRule"/>
</dbReference>
<dbReference type="Gene3D" id="2.30.30.30">
    <property type="match status" value="1"/>
</dbReference>
<comment type="function">
    <text evidence="5">One of the proteins that surrounds the polypeptide exit tunnel on the outside of the subunit.</text>
</comment>
<evidence type="ECO:0000259" key="7">
    <source>
        <dbReference type="SMART" id="SM00739"/>
    </source>
</evidence>
<feature type="domain" description="KOW" evidence="7">
    <location>
        <begin position="2"/>
        <end position="29"/>
    </location>
</feature>
<keyword evidence="5" id="KW-0699">rRNA-binding</keyword>
<dbReference type="KEGG" id="nli:G3M70_07645"/>
<dbReference type="Proteomes" id="UP000594688">
    <property type="component" value="Chromosome"/>
</dbReference>
<dbReference type="Pfam" id="PF17136">
    <property type="entry name" value="ribosomal_L24"/>
    <property type="match status" value="1"/>
</dbReference>
<evidence type="ECO:0000256" key="3">
    <source>
        <dbReference type="ARBA" id="ARBA00023274"/>
    </source>
</evidence>
<dbReference type="InterPro" id="IPR014722">
    <property type="entry name" value="Rib_uL2_dom2"/>
</dbReference>
<dbReference type="InterPro" id="IPR041988">
    <property type="entry name" value="Ribosomal_uL24_KOW"/>
</dbReference>
<dbReference type="CDD" id="cd06089">
    <property type="entry name" value="KOW_RPL26"/>
    <property type="match status" value="1"/>
</dbReference>
<dbReference type="SUPFAM" id="SSF50104">
    <property type="entry name" value="Translation proteins SH3-like domain"/>
    <property type="match status" value="1"/>
</dbReference>
<gene>
    <name evidence="5 8" type="primary">rplX</name>
    <name evidence="8" type="ORF">G3M70_07645</name>
</gene>
<dbReference type="InterPro" id="IPR057264">
    <property type="entry name" value="Ribosomal_uL24_C"/>
</dbReference>
<evidence type="ECO:0000256" key="5">
    <source>
        <dbReference type="HAMAP-Rule" id="MF_01326"/>
    </source>
</evidence>
<keyword evidence="3 5" id="KW-0687">Ribonucleoprotein</keyword>
<evidence type="ECO:0000313" key="9">
    <source>
        <dbReference type="Proteomes" id="UP000594688"/>
    </source>
</evidence>